<comment type="caution">
    <text evidence="4">The sequence shown here is derived from an EMBL/GenBank/DDBJ whole genome shotgun (WGS) entry which is preliminary data.</text>
</comment>
<evidence type="ECO:0000256" key="3">
    <source>
        <dbReference type="SAM" id="SignalP"/>
    </source>
</evidence>
<dbReference type="InterPro" id="IPR002347">
    <property type="entry name" value="SDR_fam"/>
</dbReference>
<keyword evidence="1" id="KW-0560">Oxidoreductase</keyword>
<dbReference type="Proteomes" id="UP000681720">
    <property type="component" value="Unassembled WGS sequence"/>
</dbReference>
<gene>
    <name evidence="5" type="ORF">GIL414_LOCUS42964</name>
    <name evidence="4" type="ORF">KQP761_LOCUS38341</name>
</gene>
<sequence>MILLTILALLLDLLYRLYRHFFPTPNISPNGKYIFISGCDTGFGHGLAIKLDKQGFNVLAGVFASDNVTSLREKLSSRATVFRLDITKEEDIEAAFQLVKEKTNTLHALVNNAGISTSSFIDWMTIESMREIMDVNFFGHVAITKKLLPLLIAKRDSRVVNVCSVAGILTVPMKSAYSASKYALESFSDCLRREMFPWGLRVSIVEPGPMRTPIIEGHNEFMNKFWNHLSEDVQARWGEDFLRVQAKNISENFLYCHAEDPNKVVEVLEHAVLNSKPEIRYRPGWQSKYFFLPLSMAPVWLVDLIINRMTYSHVKPAGVRKQHLESN</sequence>
<dbReference type="InterPro" id="IPR020904">
    <property type="entry name" value="Sc_DH/Rdtase_CS"/>
</dbReference>
<feature type="chain" id="PRO_5036230143" evidence="3">
    <location>
        <begin position="20"/>
        <end position="327"/>
    </location>
</feature>
<dbReference type="SUPFAM" id="SSF51735">
    <property type="entry name" value="NAD(P)-binding Rossmann-fold domains"/>
    <property type="match status" value="1"/>
</dbReference>
<feature type="signal peptide" evidence="3">
    <location>
        <begin position="1"/>
        <end position="19"/>
    </location>
</feature>
<dbReference type="PROSITE" id="PS00061">
    <property type="entry name" value="ADH_SHORT"/>
    <property type="match status" value="1"/>
</dbReference>
<dbReference type="PANTHER" id="PTHR43313">
    <property type="entry name" value="SHORT-CHAIN DEHYDROGENASE/REDUCTASE FAMILY 9C"/>
    <property type="match status" value="1"/>
</dbReference>
<dbReference type="OrthoDB" id="5296at2759"/>
<evidence type="ECO:0000256" key="1">
    <source>
        <dbReference type="ARBA" id="ARBA00023002"/>
    </source>
</evidence>
<dbReference type="InterPro" id="IPR036291">
    <property type="entry name" value="NAD(P)-bd_dom_sf"/>
</dbReference>
<proteinExistence type="inferred from homology"/>
<evidence type="ECO:0000313" key="6">
    <source>
        <dbReference type="Proteomes" id="UP000663834"/>
    </source>
</evidence>
<dbReference type="EMBL" id="CAJOBJ010125775">
    <property type="protein sequence ID" value="CAF4698532.1"/>
    <property type="molecule type" value="Genomic_DNA"/>
</dbReference>
<comment type="similarity">
    <text evidence="2">Belongs to the short-chain dehydrogenases/reductases (SDR) family.</text>
</comment>
<name>A0A816HEB9_9BILA</name>
<organism evidence="4 6">
    <name type="scientific">Rotaria magnacalcarata</name>
    <dbReference type="NCBI Taxonomy" id="392030"/>
    <lineage>
        <taxon>Eukaryota</taxon>
        <taxon>Metazoa</taxon>
        <taxon>Spiralia</taxon>
        <taxon>Gnathifera</taxon>
        <taxon>Rotifera</taxon>
        <taxon>Eurotatoria</taxon>
        <taxon>Bdelloidea</taxon>
        <taxon>Philodinida</taxon>
        <taxon>Philodinidae</taxon>
        <taxon>Rotaria</taxon>
    </lineage>
</organism>
<dbReference type="Proteomes" id="UP000663834">
    <property type="component" value="Unassembled WGS sequence"/>
</dbReference>
<dbReference type="AlphaFoldDB" id="A0A816HEB9"/>
<keyword evidence="3" id="KW-0732">Signal</keyword>
<protein>
    <submittedName>
        <fullName evidence="4">Uncharacterized protein</fullName>
    </submittedName>
</protein>
<evidence type="ECO:0000313" key="5">
    <source>
        <dbReference type="EMBL" id="CAF4698532.1"/>
    </source>
</evidence>
<dbReference type="PRINTS" id="PR00080">
    <property type="entry name" value="SDRFAMILY"/>
</dbReference>
<dbReference type="EMBL" id="CAJNOW010021808">
    <property type="protein sequence ID" value="CAF1685460.1"/>
    <property type="molecule type" value="Genomic_DNA"/>
</dbReference>
<evidence type="ECO:0000313" key="4">
    <source>
        <dbReference type="EMBL" id="CAF1685460.1"/>
    </source>
</evidence>
<dbReference type="PANTHER" id="PTHR43313:SF1">
    <property type="entry name" value="3BETA-HYDROXYSTEROID DEHYDROGENASE DHS-16"/>
    <property type="match status" value="1"/>
</dbReference>
<dbReference type="Pfam" id="PF00106">
    <property type="entry name" value="adh_short"/>
    <property type="match status" value="1"/>
</dbReference>
<evidence type="ECO:0000256" key="2">
    <source>
        <dbReference type="RuleBase" id="RU000363"/>
    </source>
</evidence>
<accession>A0A816HEB9</accession>
<dbReference type="GO" id="GO:0008202">
    <property type="term" value="P:steroid metabolic process"/>
    <property type="evidence" value="ECO:0007669"/>
    <property type="project" value="TreeGrafter"/>
</dbReference>
<dbReference type="Gene3D" id="3.40.50.720">
    <property type="entry name" value="NAD(P)-binding Rossmann-like Domain"/>
    <property type="match status" value="1"/>
</dbReference>
<reference evidence="4" key="1">
    <citation type="submission" date="2021-02" db="EMBL/GenBank/DDBJ databases">
        <authorList>
            <person name="Nowell W R."/>
        </authorList>
    </citation>
    <scope>NUCLEOTIDE SEQUENCE</scope>
</reference>
<dbReference type="GO" id="GO:0016491">
    <property type="term" value="F:oxidoreductase activity"/>
    <property type="evidence" value="ECO:0007669"/>
    <property type="project" value="UniProtKB-KW"/>
</dbReference>
<dbReference type="PRINTS" id="PR00081">
    <property type="entry name" value="GDHRDH"/>
</dbReference>